<evidence type="ECO:0000313" key="1">
    <source>
        <dbReference type="EMBL" id="KUO96010.1"/>
    </source>
</evidence>
<dbReference type="SUPFAM" id="SSF81593">
    <property type="entry name" value="Nucleotidyltransferase substrate binding subunit/domain"/>
    <property type="match status" value="1"/>
</dbReference>
<dbReference type="AlphaFoldDB" id="A0A101XR58"/>
<organism evidence="1 2">
    <name type="scientific">Ferroacidibacillus organovorans</name>
    <dbReference type="NCBI Taxonomy" id="1765683"/>
    <lineage>
        <taxon>Bacteria</taxon>
        <taxon>Bacillati</taxon>
        <taxon>Bacillota</taxon>
        <taxon>Bacilli</taxon>
        <taxon>Bacillales</taxon>
        <taxon>Alicyclobacillaceae</taxon>
        <taxon>Ferroacidibacillus</taxon>
    </lineage>
</organism>
<sequence>MREVEGIDVASPKGAIRSSRETSLLTTAKSTQALVMADDRNLTSRTYDRELALEIYQRLYGHADLMAVWLERISEA</sequence>
<dbReference type="Proteomes" id="UP000053557">
    <property type="component" value="Unassembled WGS sequence"/>
</dbReference>
<dbReference type="Gene3D" id="1.20.120.330">
    <property type="entry name" value="Nucleotidyltransferases domain 2"/>
    <property type="match status" value="1"/>
</dbReference>
<evidence type="ECO:0000313" key="2">
    <source>
        <dbReference type="Proteomes" id="UP000053557"/>
    </source>
</evidence>
<keyword evidence="2" id="KW-1185">Reference proteome</keyword>
<proteinExistence type="predicted"/>
<dbReference type="EMBL" id="LPVJ01000030">
    <property type="protein sequence ID" value="KUO96010.1"/>
    <property type="molecule type" value="Genomic_DNA"/>
</dbReference>
<gene>
    <name evidence="1" type="ORF">ATW55_02730</name>
</gene>
<accession>A0A101XR58</accession>
<protein>
    <submittedName>
        <fullName evidence="1">Uncharacterized protein</fullName>
    </submittedName>
</protein>
<dbReference type="Pfam" id="PF08780">
    <property type="entry name" value="NTase_sub_bind"/>
    <property type="match status" value="1"/>
</dbReference>
<name>A0A101XR58_9BACL</name>
<comment type="caution">
    <text evidence="1">The sequence shown here is derived from an EMBL/GenBank/DDBJ whole genome shotgun (WGS) entry which is preliminary data.</text>
</comment>
<reference evidence="1 2" key="1">
    <citation type="submission" date="2015-12" db="EMBL/GenBank/DDBJ databases">
        <title>Draft genome sequence of Acidibacillus ferrooxidans ITV001, isolated from a chalcopyrite acid mine drainage site in Brazil.</title>
        <authorList>
            <person name="Dall'Agnol H."/>
            <person name="Nancucheo I."/>
            <person name="Johnson B."/>
            <person name="Oliveira R."/>
            <person name="Leite L."/>
            <person name="Pylro V."/>
            <person name="Nunes G.L."/>
            <person name="Tzotzos G."/>
            <person name="Fernandes G.R."/>
            <person name="Dutra J."/>
            <person name="Orellana S.C."/>
            <person name="Oliveira G."/>
        </authorList>
    </citation>
    <scope>NUCLEOTIDE SEQUENCE [LARGE SCALE GENOMIC DNA]</scope>
    <source>
        <strain evidence="2">ITV01</strain>
    </source>
</reference>
<dbReference type="InterPro" id="IPR010235">
    <property type="entry name" value="HepT"/>
</dbReference>